<dbReference type="PROSITE" id="PS50055">
    <property type="entry name" value="TYR_PHOSPHATASE_PTP"/>
    <property type="match status" value="2"/>
</dbReference>
<dbReference type="Pfam" id="PF00102">
    <property type="entry name" value="Y_phosphatase"/>
    <property type="match status" value="3"/>
</dbReference>
<name>A0A7R8CB47_LEPSM</name>
<feature type="domain" description="Tyrosine-protein phosphatase" evidence="1">
    <location>
        <begin position="290"/>
        <end position="570"/>
    </location>
</feature>
<dbReference type="InterPro" id="IPR016130">
    <property type="entry name" value="Tyr_Pase_AS"/>
</dbReference>
<dbReference type="OrthoDB" id="6144703at2759"/>
<proteinExistence type="predicted"/>
<dbReference type="EMBL" id="HG994580">
    <property type="protein sequence ID" value="CAF2757086.1"/>
    <property type="molecule type" value="Genomic_DNA"/>
</dbReference>
<evidence type="ECO:0000259" key="2">
    <source>
        <dbReference type="PROSITE" id="PS50056"/>
    </source>
</evidence>
<feature type="domain" description="Tyrosine-protein phosphatase" evidence="1">
    <location>
        <begin position="31"/>
        <end position="240"/>
    </location>
</feature>
<accession>A0A7R8CB47</accession>
<evidence type="ECO:0000313" key="3">
    <source>
        <dbReference type="EMBL" id="CAF2757086.1"/>
    </source>
</evidence>
<dbReference type="InterPro" id="IPR000242">
    <property type="entry name" value="PTP_cat"/>
</dbReference>
<dbReference type="CDD" id="cd00047">
    <property type="entry name" value="PTPc"/>
    <property type="match status" value="1"/>
</dbReference>
<evidence type="ECO:0000313" key="4">
    <source>
        <dbReference type="Proteomes" id="UP000675881"/>
    </source>
</evidence>
<dbReference type="InterPro" id="IPR029021">
    <property type="entry name" value="Prot-tyrosine_phosphatase-like"/>
</dbReference>
<evidence type="ECO:0000259" key="1">
    <source>
        <dbReference type="PROSITE" id="PS50055"/>
    </source>
</evidence>
<dbReference type="InterPro" id="IPR003595">
    <property type="entry name" value="Tyr_Pase_cat"/>
</dbReference>
<dbReference type="PROSITE" id="PS50056">
    <property type="entry name" value="TYR_PHOSPHATASE_2"/>
    <property type="match status" value="1"/>
</dbReference>
<dbReference type="Proteomes" id="UP000675881">
    <property type="component" value="Chromosome 1"/>
</dbReference>
<dbReference type="SUPFAM" id="SSF52799">
    <property type="entry name" value="(Phosphotyrosine protein) phosphatases II"/>
    <property type="match status" value="2"/>
</dbReference>
<dbReference type="AlphaFoldDB" id="A0A7R8CB47"/>
<dbReference type="PRINTS" id="PR00700">
    <property type="entry name" value="PRTYPHPHTASE"/>
</dbReference>
<dbReference type="PANTHER" id="PTHR19134:SF561">
    <property type="entry name" value="PROTEIN TYROSINE PHOSPHATASE 36E, ISOFORM A"/>
    <property type="match status" value="1"/>
</dbReference>
<gene>
    <name evidence="3" type="ORF">LSAA_456</name>
</gene>
<dbReference type="GO" id="GO:0048666">
    <property type="term" value="P:neuron development"/>
    <property type="evidence" value="ECO:0007669"/>
    <property type="project" value="UniProtKB-ARBA"/>
</dbReference>
<keyword evidence="4" id="KW-1185">Reference proteome</keyword>
<sequence length="728" mass="84394">MSQIRRVPVDISEFSKYYAKRSKHSIIDRIEYSKARSTATKHTFTIALAPENIRKNLHNFSVPYDFNRVKLSENFRDTDYINASYIGDVGDLQNRWIVCQGPMERMTEDFWSMIWKENSNVIVMLTRTFELTRIMCVQYWPPHINTKESYGDFTVTLLEEENFAAYIVRSLNVKYNIEERVIRHYHYVDWPAYESTNTSTILQFRRHVRHDLPAHSLEFGPPILHCHEGGSRCGMFLGIDLQELLSYRKSLFQSPAHYRFVYDVLEDHLVCGITTITMKKFISLDNFDFIKEEYERIQSLQPRFSIGDCAAAHMKENQSKNRNVMVVPPDNHRLYLSSFQGSGAEVADYINAVYLDGFKLKNEFIATEWPMTNTLVFNNPLLSKKYPRFWPEGGFESYGVAFAVEVLDAKTGPDYDLFTLSIHKTETAPHRKSQHMHVAVECSRKISIGITRAPKKIVKLVNVHKEEFPSSLCLNGSKQSGSSEPASIHASTYSYLLRATLNEQGPMLVVSTDGYSRSGIYIAGRICAEQLSYWDEVDIFQSVTSIRRRRPQFIRNIDEYKKVYEIINHFVSNYSPQVLMSLKAWNIILSGDPKEFRFLWNRINLCAVTLSLSSLVGWLLWLLLTVLDYLWVDLVGLLYGLAKRVNNCTRCGYGFQRHMRLVIVHNEEDLAVFRASCLTYEERQVLVRKYLAVHPTRFGSCSLLSGQGSIEEGWVDFYPRKHIERTNC</sequence>
<reference evidence="3" key="1">
    <citation type="submission" date="2021-02" db="EMBL/GenBank/DDBJ databases">
        <authorList>
            <person name="Bekaert M."/>
        </authorList>
    </citation>
    <scope>NUCLEOTIDE SEQUENCE</scope>
    <source>
        <strain evidence="3">IoA-00</strain>
    </source>
</reference>
<organism evidence="3 4">
    <name type="scientific">Lepeophtheirus salmonis</name>
    <name type="common">Salmon louse</name>
    <name type="synonym">Caligus salmonis</name>
    <dbReference type="NCBI Taxonomy" id="72036"/>
    <lineage>
        <taxon>Eukaryota</taxon>
        <taxon>Metazoa</taxon>
        <taxon>Ecdysozoa</taxon>
        <taxon>Arthropoda</taxon>
        <taxon>Crustacea</taxon>
        <taxon>Multicrustacea</taxon>
        <taxon>Hexanauplia</taxon>
        <taxon>Copepoda</taxon>
        <taxon>Siphonostomatoida</taxon>
        <taxon>Caligidae</taxon>
        <taxon>Lepeophtheirus</taxon>
    </lineage>
</organism>
<dbReference type="Gene3D" id="3.90.190.10">
    <property type="entry name" value="Protein tyrosine phosphatase superfamily"/>
    <property type="match status" value="3"/>
</dbReference>
<dbReference type="PROSITE" id="PS00383">
    <property type="entry name" value="TYR_PHOSPHATASE_1"/>
    <property type="match status" value="1"/>
</dbReference>
<dbReference type="PANTHER" id="PTHR19134">
    <property type="entry name" value="RECEPTOR-TYPE TYROSINE-PROTEIN PHOSPHATASE"/>
    <property type="match status" value="1"/>
</dbReference>
<dbReference type="GO" id="GO:0004725">
    <property type="term" value="F:protein tyrosine phosphatase activity"/>
    <property type="evidence" value="ECO:0007669"/>
    <property type="project" value="InterPro"/>
</dbReference>
<dbReference type="InterPro" id="IPR050348">
    <property type="entry name" value="Protein-Tyr_Phosphatase"/>
</dbReference>
<dbReference type="InterPro" id="IPR000387">
    <property type="entry name" value="Tyr_Pase_dom"/>
</dbReference>
<feature type="domain" description="Tyrosine specific protein phosphatases" evidence="2">
    <location>
        <begin position="491"/>
        <end position="561"/>
    </location>
</feature>
<dbReference type="SMART" id="SM00404">
    <property type="entry name" value="PTPc_motif"/>
    <property type="match status" value="2"/>
</dbReference>
<dbReference type="SMART" id="SM00194">
    <property type="entry name" value="PTPc"/>
    <property type="match status" value="2"/>
</dbReference>
<protein>
    <submittedName>
        <fullName evidence="3">(salmon louse) hypothetical protein</fullName>
    </submittedName>
</protein>